<reference evidence="1 2" key="1">
    <citation type="journal article" date="2021" name="Elife">
        <title>Chloroplast acquisition without the gene transfer in kleptoplastic sea slugs, Plakobranchus ocellatus.</title>
        <authorList>
            <person name="Maeda T."/>
            <person name="Takahashi S."/>
            <person name="Yoshida T."/>
            <person name="Shimamura S."/>
            <person name="Takaki Y."/>
            <person name="Nagai Y."/>
            <person name="Toyoda A."/>
            <person name="Suzuki Y."/>
            <person name="Arimoto A."/>
            <person name="Ishii H."/>
            <person name="Satoh N."/>
            <person name="Nishiyama T."/>
            <person name="Hasebe M."/>
            <person name="Maruyama T."/>
            <person name="Minagawa J."/>
            <person name="Obokata J."/>
            <person name="Shigenobu S."/>
        </authorList>
    </citation>
    <scope>NUCLEOTIDE SEQUENCE [LARGE SCALE GENOMIC DNA]</scope>
</reference>
<keyword evidence="2" id="KW-1185">Reference proteome</keyword>
<proteinExistence type="predicted"/>
<comment type="caution">
    <text evidence="1">The sequence shown here is derived from an EMBL/GenBank/DDBJ whole genome shotgun (WGS) entry which is preliminary data.</text>
</comment>
<dbReference type="AlphaFoldDB" id="A0AAV4BLE1"/>
<dbReference type="Proteomes" id="UP000735302">
    <property type="component" value="Unassembled WGS sequence"/>
</dbReference>
<evidence type="ECO:0000313" key="2">
    <source>
        <dbReference type="Proteomes" id="UP000735302"/>
    </source>
</evidence>
<gene>
    <name evidence="1" type="ORF">PoB_004746400</name>
</gene>
<organism evidence="1 2">
    <name type="scientific">Plakobranchus ocellatus</name>
    <dbReference type="NCBI Taxonomy" id="259542"/>
    <lineage>
        <taxon>Eukaryota</taxon>
        <taxon>Metazoa</taxon>
        <taxon>Spiralia</taxon>
        <taxon>Lophotrochozoa</taxon>
        <taxon>Mollusca</taxon>
        <taxon>Gastropoda</taxon>
        <taxon>Heterobranchia</taxon>
        <taxon>Euthyneura</taxon>
        <taxon>Panpulmonata</taxon>
        <taxon>Sacoglossa</taxon>
        <taxon>Placobranchoidea</taxon>
        <taxon>Plakobranchidae</taxon>
        <taxon>Plakobranchus</taxon>
    </lineage>
</organism>
<evidence type="ECO:0000313" key="1">
    <source>
        <dbReference type="EMBL" id="GFO20959.1"/>
    </source>
</evidence>
<accession>A0AAV4BLE1</accession>
<sequence length="120" mass="13925">MWSKERKQSILLKIKQVQKYVRIRPAKRSENHRSWISLYLYREKTNCDGTTEYNKHLVAAQGDTMATVGRTKPCSSGQLRLIGRGYFSRGSFFTSPKFNRDTYAESLRFIYCGISEISSV</sequence>
<dbReference type="EMBL" id="BLXT01005227">
    <property type="protein sequence ID" value="GFO20959.1"/>
    <property type="molecule type" value="Genomic_DNA"/>
</dbReference>
<protein>
    <submittedName>
        <fullName evidence="1">Uncharacterized protein</fullName>
    </submittedName>
</protein>
<name>A0AAV4BLE1_9GAST</name>